<comment type="caution">
    <text evidence="4">The sequence shown here is derived from an EMBL/GenBank/DDBJ whole genome shotgun (WGS) entry which is preliminary data.</text>
</comment>
<dbReference type="Proteomes" id="UP000780801">
    <property type="component" value="Unassembled WGS sequence"/>
</dbReference>
<dbReference type="PANTHER" id="PTHR32208">
    <property type="entry name" value="SECRETED PROTEIN-RELATED"/>
    <property type="match status" value="1"/>
</dbReference>
<gene>
    <name evidence="4" type="ORF">BGW38_010654</name>
</gene>
<feature type="domain" description="Glyoxal oxidase N-terminal" evidence="2">
    <location>
        <begin position="42"/>
        <end position="403"/>
    </location>
</feature>
<evidence type="ECO:0000259" key="3">
    <source>
        <dbReference type="Pfam" id="PF09118"/>
    </source>
</evidence>
<evidence type="ECO:0000313" key="5">
    <source>
        <dbReference type="Proteomes" id="UP000780801"/>
    </source>
</evidence>
<dbReference type="CDD" id="cd02851">
    <property type="entry name" value="E_set_GO_C"/>
    <property type="match status" value="1"/>
</dbReference>
<keyword evidence="1" id="KW-0732">Signal</keyword>
<dbReference type="InterPro" id="IPR011043">
    <property type="entry name" value="Gal_Oxase/kelch_b-propeller"/>
</dbReference>
<dbReference type="SUPFAM" id="SSF50965">
    <property type="entry name" value="Galactose oxidase, central domain"/>
    <property type="match status" value="1"/>
</dbReference>
<dbReference type="PANTHER" id="PTHR32208:SF21">
    <property type="entry name" value="LOW QUALITY PROTEIN: ALDEHYDE OXIDASE GLOX-LIKE"/>
    <property type="match status" value="1"/>
</dbReference>
<dbReference type="InterPro" id="IPR037293">
    <property type="entry name" value="Gal_Oxidase_central_sf"/>
</dbReference>
<dbReference type="Gene3D" id="2.130.10.80">
    <property type="entry name" value="Galactose oxidase/kelch, beta-propeller"/>
    <property type="match status" value="1"/>
</dbReference>
<evidence type="ECO:0000313" key="4">
    <source>
        <dbReference type="EMBL" id="KAF9582859.1"/>
    </source>
</evidence>
<reference evidence="4" key="1">
    <citation type="journal article" date="2020" name="Fungal Divers.">
        <title>Resolving the Mortierellaceae phylogeny through synthesis of multi-gene phylogenetics and phylogenomics.</title>
        <authorList>
            <person name="Vandepol N."/>
            <person name="Liber J."/>
            <person name="Desiro A."/>
            <person name="Na H."/>
            <person name="Kennedy M."/>
            <person name="Barry K."/>
            <person name="Grigoriev I.V."/>
            <person name="Miller A.N."/>
            <person name="O'Donnell K."/>
            <person name="Stajich J.E."/>
            <person name="Bonito G."/>
        </authorList>
    </citation>
    <scope>NUCLEOTIDE SEQUENCE</scope>
    <source>
        <strain evidence="4">KOD1015</strain>
    </source>
</reference>
<evidence type="ECO:0000259" key="2">
    <source>
        <dbReference type="Pfam" id="PF07250"/>
    </source>
</evidence>
<protein>
    <recommendedName>
        <fullName evidence="6">Galactose oxidase</fullName>
    </recommendedName>
</protein>
<name>A0A9P6FWT3_9FUNG</name>
<dbReference type="EMBL" id="JAABOA010000898">
    <property type="protein sequence ID" value="KAF9582859.1"/>
    <property type="molecule type" value="Genomic_DNA"/>
</dbReference>
<dbReference type="InterPro" id="IPR015202">
    <property type="entry name" value="GO-like_E_set"/>
</dbReference>
<sequence>MGQWDLVGLSGVSAMHATLIPNTNKIVFLEKVEKSTNAVQKEDPSLFSWSVEYDIDTASFRSLHTSTNMFCSAGGYRPDGTIVSLGGAEAQARAAEGWNSLRFLSACKATPDSKCDWDIRADLTLKAGRWYPTVETLADGRLFILGGSTRGASMNSKEIGVPSWELYPPMSSNPTHFQFLLDTLPYNLYPMAHLLPDGNLFIFANKQAVLFSTKTWKITKYLPELPGPPRNYPLSGGSVILPLRPENNYEPEILICGGATDFNSHATGQDSCGRIKPLSKDPDWVMEDMPLGRMMPDMTLLPDGTVLILNGANRGTAGYGRAKDPVLQPVLYRPWDDAPTKDDKASSRFKVQSPSYIPRLYHSIALPVLDGRVIVTGSNPNANTLLTSDFPVEYRVEMFSPGYLFSETPRPILRVDQTINKAVQRPGADLTFQTAQNQKLDPERGQGGVKEAHENLIEFDTEFDVEVEFFGENMTEEQVKTVRGSGSSSPSRVQVHLLNSGFVTHSTHMSHRLVGLEVVGYTPSSERGAMDKLKVRGPKDGALTPPGWYQMTVVENGVPSEGVWVHLQARQ</sequence>
<evidence type="ECO:0008006" key="6">
    <source>
        <dbReference type="Google" id="ProtNLM"/>
    </source>
</evidence>
<accession>A0A9P6FWT3</accession>
<organism evidence="4 5">
    <name type="scientific">Lunasporangiospora selenospora</name>
    <dbReference type="NCBI Taxonomy" id="979761"/>
    <lineage>
        <taxon>Eukaryota</taxon>
        <taxon>Fungi</taxon>
        <taxon>Fungi incertae sedis</taxon>
        <taxon>Mucoromycota</taxon>
        <taxon>Mortierellomycotina</taxon>
        <taxon>Mortierellomycetes</taxon>
        <taxon>Mortierellales</taxon>
        <taxon>Mortierellaceae</taxon>
        <taxon>Lunasporangiospora</taxon>
    </lineage>
</organism>
<dbReference type="OrthoDB" id="2019572at2759"/>
<dbReference type="SUPFAM" id="SSF81296">
    <property type="entry name" value="E set domains"/>
    <property type="match status" value="1"/>
</dbReference>
<proteinExistence type="predicted"/>
<dbReference type="AlphaFoldDB" id="A0A9P6FWT3"/>
<keyword evidence="5" id="KW-1185">Reference proteome</keyword>
<dbReference type="InterPro" id="IPR014756">
    <property type="entry name" value="Ig_E-set"/>
</dbReference>
<evidence type="ECO:0000256" key="1">
    <source>
        <dbReference type="ARBA" id="ARBA00022729"/>
    </source>
</evidence>
<dbReference type="Pfam" id="PF07250">
    <property type="entry name" value="Glyoxal_oxid_N"/>
    <property type="match status" value="1"/>
</dbReference>
<dbReference type="InterPro" id="IPR013783">
    <property type="entry name" value="Ig-like_fold"/>
</dbReference>
<dbReference type="Pfam" id="PF09118">
    <property type="entry name" value="GO-like_E_set"/>
    <property type="match status" value="1"/>
</dbReference>
<dbReference type="Gene3D" id="2.60.40.10">
    <property type="entry name" value="Immunoglobulins"/>
    <property type="match status" value="1"/>
</dbReference>
<dbReference type="InterPro" id="IPR009880">
    <property type="entry name" value="Glyoxal_oxidase_N"/>
</dbReference>
<feature type="domain" description="Galactose oxidase-like Early set" evidence="3">
    <location>
        <begin position="485"/>
        <end position="566"/>
    </location>
</feature>